<protein>
    <submittedName>
        <fullName evidence="1">Uncharacterized protein</fullName>
    </submittedName>
</protein>
<accession>A0A8S5T7H8</accession>
<evidence type="ECO:0000313" key="1">
    <source>
        <dbReference type="EMBL" id="DAF58979.1"/>
    </source>
</evidence>
<proteinExistence type="predicted"/>
<name>A0A8S5T7H8_9CAUD</name>
<sequence length="68" mass="7950">MKAKKKPLHHNTSDPAKIRENIIQQFESLPTDTRDIIAQFYIMTLSEKLPEWQKQGDKARRAESGKKK</sequence>
<reference evidence="1" key="1">
    <citation type="journal article" date="2021" name="Proc. Natl. Acad. Sci. U.S.A.">
        <title>A Catalog of Tens of Thousands of Viruses from Human Metagenomes Reveals Hidden Associations with Chronic Diseases.</title>
        <authorList>
            <person name="Tisza M.J."/>
            <person name="Buck C.B."/>
        </authorList>
    </citation>
    <scope>NUCLEOTIDE SEQUENCE</scope>
    <source>
        <strain evidence="1">CtgXa1</strain>
    </source>
</reference>
<dbReference type="EMBL" id="BK032760">
    <property type="protein sequence ID" value="DAF58979.1"/>
    <property type="molecule type" value="Genomic_DNA"/>
</dbReference>
<organism evidence="1">
    <name type="scientific">Myoviridae sp. ctgXa1</name>
    <dbReference type="NCBI Taxonomy" id="2827700"/>
    <lineage>
        <taxon>Viruses</taxon>
        <taxon>Duplodnaviria</taxon>
        <taxon>Heunggongvirae</taxon>
        <taxon>Uroviricota</taxon>
        <taxon>Caudoviricetes</taxon>
    </lineage>
</organism>